<dbReference type="EMBL" id="DS985246">
    <property type="protein sequence ID" value="EDV23630.1"/>
    <property type="molecule type" value="Genomic_DNA"/>
</dbReference>
<dbReference type="GO" id="GO:0005813">
    <property type="term" value="C:centrosome"/>
    <property type="evidence" value="ECO:0000318"/>
    <property type="project" value="GO_Central"/>
</dbReference>
<keyword evidence="5" id="KW-0175">Coiled coil</keyword>
<dbReference type="InterPro" id="IPR011011">
    <property type="entry name" value="Znf_FYVE_PHD"/>
</dbReference>
<dbReference type="GO" id="GO:0032154">
    <property type="term" value="C:cleavage furrow"/>
    <property type="evidence" value="ECO:0000318"/>
    <property type="project" value="GO_Central"/>
</dbReference>
<dbReference type="PANTHER" id="PTHR46603">
    <property type="entry name" value="ABSCISSION/NOCUT CHECKPOINT REGULATOR"/>
    <property type="match status" value="1"/>
</dbReference>
<evidence type="ECO:0000256" key="3">
    <source>
        <dbReference type="ARBA" id="ARBA00022833"/>
    </source>
</evidence>
<dbReference type="InterPro" id="IPR017455">
    <property type="entry name" value="Znf_FYVE-rel"/>
</dbReference>
<dbReference type="eggNOG" id="KOG1818">
    <property type="taxonomic scope" value="Eukaryota"/>
</dbReference>
<evidence type="ECO:0000256" key="5">
    <source>
        <dbReference type="SAM" id="Coils"/>
    </source>
</evidence>
<dbReference type="CDD" id="cd19817">
    <property type="entry name" value="Bbox1_ANCHR-like"/>
    <property type="match status" value="1"/>
</dbReference>
<dbReference type="GO" id="GO:0008270">
    <property type="term" value="F:zinc ion binding"/>
    <property type="evidence" value="ECO:0007669"/>
    <property type="project" value="UniProtKB-KW"/>
</dbReference>
<dbReference type="Gene3D" id="3.30.40.10">
    <property type="entry name" value="Zinc/RING finger domain, C3HC4 (zinc finger)"/>
    <property type="match status" value="1"/>
</dbReference>
<dbReference type="CTD" id="6754369"/>
<organism evidence="7 8">
    <name type="scientific">Trichoplax adhaerens</name>
    <name type="common">Trichoplax reptans</name>
    <dbReference type="NCBI Taxonomy" id="10228"/>
    <lineage>
        <taxon>Eukaryota</taxon>
        <taxon>Metazoa</taxon>
        <taxon>Placozoa</taxon>
        <taxon>Uniplacotomia</taxon>
        <taxon>Trichoplacea</taxon>
        <taxon>Trichoplacidae</taxon>
        <taxon>Trichoplax</taxon>
    </lineage>
</organism>
<dbReference type="AlphaFoldDB" id="B3S0G0"/>
<feature type="domain" description="FYVE-type" evidence="6">
    <location>
        <begin position="1"/>
        <end position="50"/>
    </location>
</feature>
<dbReference type="STRING" id="10228.B3S0G0"/>
<keyword evidence="8" id="KW-1185">Reference proteome</keyword>
<protein>
    <recommendedName>
        <fullName evidence="6">FYVE-type domain-containing protein</fullName>
    </recommendedName>
</protein>
<dbReference type="RefSeq" id="XP_002113156.1">
    <property type="nucleotide sequence ID" value="XM_002113120.1"/>
</dbReference>
<dbReference type="PANTHER" id="PTHR46603:SF1">
    <property type="entry name" value="ABSCISSION_NOCUT CHECKPOINT REGULATOR"/>
    <property type="match status" value="1"/>
</dbReference>
<dbReference type="GO" id="GO:0032266">
    <property type="term" value="F:phosphatidylinositol-3-phosphate binding"/>
    <property type="evidence" value="ECO:0000318"/>
    <property type="project" value="GO_Central"/>
</dbReference>
<dbReference type="KEGG" id="tad:TRIADDRAFT_57035"/>
<evidence type="ECO:0000256" key="1">
    <source>
        <dbReference type="ARBA" id="ARBA00022723"/>
    </source>
</evidence>
<proteinExistence type="predicted"/>
<evidence type="ECO:0000313" key="8">
    <source>
        <dbReference type="Proteomes" id="UP000009022"/>
    </source>
</evidence>
<evidence type="ECO:0000313" key="7">
    <source>
        <dbReference type="EMBL" id="EDV23630.1"/>
    </source>
</evidence>
<dbReference type="SUPFAM" id="SSF57845">
    <property type="entry name" value="B-box zinc-binding domain"/>
    <property type="match status" value="1"/>
</dbReference>
<dbReference type="Proteomes" id="UP000009022">
    <property type="component" value="Unassembled WGS sequence"/>
</dbReference>
<dbReference type="PROSITE" id="PS50178">
    <property type="entry name" value="ZF_FYVE"/>
    <property type="match status" value="1"/>
</dbReference>
<accession>B3S0G0</accession>
<dbReference type="OMA" id="PWCCMCN"/>
<dbReference type="HOGENOM" id="CLU_043234_2_0_1"/>
<keyword evidence="3" id="KW-0862">Zinc</keyword>
<dbReference type="GeneID" id="6754369"/>
<keyword evidence="2 4" id="KW-0863">Zinc-finger</keyword>
<dbReference type="GO" id="GO:0030496">
    <property type="term" value="C:midbody"/>
    <property type="evidence" value="ECO:0000318"/>
    <property type="project" value="GO_Central"/>
</dbReference>
<reference evidence="7 8" key="1">
    <citation type="journal article" date="2008" name="Nature">
        <title>The Trichoplax genome and the nature of placozoans.</title>
        <authorList>
            <person name="Srivastava M."/>
            <person name="Begovic E."/>
            <person name="Chapman J."/>
            <person name="Putnam N.H."/>
            <person name="Hellsten U."/>
            <person name="Kawashima T."/>
            <person name="Kuo A."/>
            <person name="Mitros T."/>
            <person name="Salamov A."/>
            <person name="Carpenter M.L."/>
            <person name="Signorovitch A.Y."/>
            <person name="Moreno M.A."/>
            <person name="Kamm K."/>
            <person name="Grimwood J."/>
            <person name="Schmutz J."/>
            <person name="Shapiro H."/>
            <person name="Grigoriev I.V."/>
            <person name="Buss L.W."/>
            <person name="Schierwater B."/>
            <person name="Dellaporta S.L."/>
            <person name="Rokhsar D.S."/>
        </authorList>
    </citation>
    <scope>NUCLEOTIDE SEQUENCE [LARGE SCALE GENOMIC DNA]</scope>
    <source>
        <strain evidence="7 8">Grell-BS-1999</strain>
    </source>
</reference>
<feature type="coiled-coil region" evidence="5">
    <location>
        <begin position="269"/>
        <end position="296"/>
    </location>
</feature>
<evidence type="ECO:0000256" key="2">
    <source>
        <dbReference type="ARBA" id="ARBA00022771"/>
    </source>
</evidence>
<dbReference type="GO" id="GO:0044878">
    <property type="term" value="P:mitotic cytokinesis checkpoint signaling"/>
    <property type="evidence" value="ECO:0000318"/>
    <property type="project" value="GO_Central"/>
</dbReference>
<dbReference type="OrthoDB" id="5407799at2759"/>
<name>B3S0G0_TRIAD</name>
<dbReference type="InterPro" id="IPR013083">
    <property type="entry name" value="Znf_RING/FYVE/PHD"/>
</dbReference>
<gene>
    <name evidence="7" type="ORF">TRIADDRAFT_57035</name>
</gene>
<sequence>MMCYKCAAKFGLLKRQNYCRRCNKLFCKNCLFKSTHDGNLICKDCLKNKSDTYRISKNRIFVILLVNNKFTVILSESDGNKQKASKAVNEQAASFSSLNYTSAQLTAQKQRSKHANQRGSGLKYTNSEEDFHSSNVQSVKDIEERLEHLRNEKERVNVCDTKDIKERLDKLKDNPCKVSDKDIEERLCKLRGENYSSTKQSLLVQKHRTETEQIDELINRTEDEVQLDYGPSSIKPPQELLSESSTNQAMDISEAEKLMQQMQIDMIEDDKLQDKVKDLESRLKALKADKENQGAHGFNAYTDEVDSDDDETSASKLLKQIILEAQMDQGLQQSGYGLLCDSIHLDFLRSAFKNSRDFHLAKILKYGIYLTLGNLLEKKANHDDEEDEELPWCTICNRDASLRCRGCDDDLYCKRCYKECHQSEDPEEHFVVSYKPKRKS</sequence>
<keyword evidence="1" id="KW-0479">Metal-binding</keyword>
<evidence type="ECO:0000259" key="6">
    <source>
        <dbReference type="PROSITE" id="PS50178"/>
    </source>
</evidence>
<dbReference type="SUPFAM" id="SSF57903">
    <property type="entry name" value="FYVE/PHD zinc finger"/>
    <property type="match status" value="1"/>
</dbReference>
<dbReference type="Pfam" id="PF22586">
    <property type="entry name" value="ANCHR-like_BBOX"/>
    <property type="match status" value="1"/>
</dbReference>
<dbReference type="InterPro" id="IPR044553">
    <property type="entry name" value="Bbox1_ANCHR"/>
</dbReference>
<dbReference type="InParanoid" id="B3S0G0"/>
<dbReference type="PhylomeDB" id="B3S0G0"/>
<evidence type="ECO:0000256" key="4">
    <source>
        <dbReference type="PROSITE-ProRule" id="PRU00091"/>
    </source>
</evidence>